<dbReference type="PROSITE" id="PS51173">
    <property type="entry name" value="CBM2"/>
    <property type="match status" value="1"/>
</dbReference>
<dbReference type="Gene3D" id="2.60.40.290">
    <property type="match status" value="1"/>
</dbReference>
<reference evidence="5 6" key="1">
    <citation type="submission" date="2023-07" db="EMBL/GenBank/DDBJ databases">
        <title>Sorghum-associated microbial communities from plants grown in Nebraska, USA.</title>
        <authorList>
            <person name="Schachtman D."/>
        </authorList>
    </citation>
    <scope>NUCLEOTIDE SEQUENCE [LARGE SCALE GENOMIC DNA]</scope>
    <source>
        <strain evidence="5 6">BE190</strain>
    </source>
</reference>
<dbReference type="InterPro" id="IPR001919">
    <property type="entry name" value="CBD2"/>
</dbReference>
<evidence type="ECO:0000313" key="6">
    <source>
        <dbReference type="Proteomes" id="UP001253595"/>
    </source>
</evidence>
<dbReference type="SUPFAM" id="SSF49384">
    <property type="entry name" value="Carbohydrate-binding domain"/>
    <property type="match status" value="1"/>
</dbReference>
<evidence type="ECO:0000313" key="5">
    <source>
        <dbReference type="EMBL" id="MDR7088119.1"/>
    </source>
</evidence>
<dbReference type="PANTHER" id="PTHR31988:SF19">
    <property type="entry name" value="9-O-ACETYL-N-ACETYLNEURAMINIC ACID DEACETYLASE-RELATED"/>
    <property type="match status" value="1"/>
</dbReference>
<feature type="domain" description="CBM2" evidence="4">
    <location>
        <begin position="318"/>
        <end position="421"/>
    </location>
</feature>
<evidence type="ECO:0000256" key="1">
    <source>
        <dbReference type="ARBA" id="ARBA00022801"/>
    </source>
</evidence>
<dbReference type="InterPro" id="IPR005181">
    <property type="entry name" value="SASA"/>
</dbReference>
<dbReference type="InterPro" id="IPR012291">
    <property type="entry name" value="CBM2_carb-bd_dom_sf"/>
</dbReference>
<dbReference type="PANTHER" id="PTHR31988">
    <property type="entry name" value="ESTERASE, PUTATIVE (DUF303)-RELATED"/>
    <property type="match status" value="1"/>
</dbReference>
<dbReference type="InterPro" id="IPR008965">
    <property type="entry name" value="CBM2/CBM3_carb-bd_dom_sf"/>
</dbReference>
<accession>A0ABU1USG0</accession>
<keyword evidence="1" id="KW-0378">Hydrolase</keyword>
<feature type="chain" id="PRO_5046667304" description="CBM2 domain-containing protein" evidence="3">
    <location>
        <begin position="27"/>
        <end position="421"/>
    </location>
</feature>
<evidence type="ECO:0000256" key="3">
    <source>
        <dbReference type="SAM" id="SignalP"/>
    </source>
</evidence>
<dbReference type="InterPro" id="IPR052940">
    <property type="entry name" value="Carb_Esterase_6"/>
</dbReference>
<keyword evidence="6" id="KW-1185">Reference proteome</keyword>
<gene>
    <name evidence="5" type="ORF">J2X05_000122</name>
</gene>
<dbReference type="Gene3D" id="3.40.50.1110">
    <property type="entry name" value="SGNH hydrolase"/>
    <property type="match status" value="1"/>
</dbReference>
<keyword evidence="2" id="KW-1015">Disulfide bond</keyword>
<evidence type="ECO:0000259" key="4">
    <source>
        <dbReference type="PROSITE" id="PS51173"/>
    </source>
</evidence>
<evidence type="ECO:0000256" key="2">
    <source>
        <dbReference type="ARBA" id="ARBA00023157"/>
    </source>
</evidence>
<feature type="signal peptide" evidence="3">
    <location>
        <begin position="1"/>
        <end position="26"/>
    </location>
</feature>
<keyword evidence="3" id="KW-0732">Signal</keyword>
<organism evidence="5 6">
    <name type="scientific">Cellvibrio fibrivorans</name>
    <dbReference type="NCBI Taxonomy" id="126350"/>
    <lineage>
        <taxon>Bacteria</taxon>
        <taxon>Pseudomonadati</taxon>
        <taxon>Pseudomonadota</taxon>
        <taxon>Gammaproteobacteria</taxon>
        <taxon>Cellvibrionales</taxon>
        <taxon>Cellvibrionaceae</taxon>
        <taxon>Cellvibrio</taxon>
    </lineage>
</organism>
<dbReference type="Pfam" id="PF03629">
    <property type="entry name" value="SASA"/>
    <property type="match status" value="1"/>
</dbReference>
<protein>
    <recommendedName>
        <fullName evidence="4">CBM2 domain-containing protein</fullName>
    </recommendedName>
</protein>
<dbReference type="RefSeq" id="WP_310067347.1">
    <property type="nucleotide sequence ID" value="NZ_JAVDVX010000001.1"/>
</dbReference>
<sequence>MFNKNNMLGKLLFPMLLSMAATQVSAAPDPNFHIYLMFGQSNMEGAAPIENQDRVTNPRVKVMADLNCGNLGRTYGNWYVASPPLNRCYSGLGPGDYFGKNMADGMPSSVTIGLVPAAVSGTPIELYQKSAPIGRNNQNIPTQFNGGYAWLLDMAKKAQQAGVIKGIIFHQGESDTSDPNWKNQVKEIVTDLRRDLGIGDVPFLAGELLYADYGSCCHWHNAEVRKLPGLISNAHVVSAMGLPGMDVYHFTTASYREFGRRYAQIMLDKIDRNSVVSSISSSSVRSSSLSSSIRSSISVSSRNSSSVTTSRSASSSSRATSTGKCVYTTTNDWGNGFTASIKITNTSATAINGWSVSWSYINATRITNLWNGVMTGSNPYTTTHMDWNKTIQPGQSVEFGFQGTKPNGTAITPAVSGTVCN</sequence>
<comment type="caution">
    <text evidence="5">The sequence shown here is derived from an EMBL/GenBank/DDBJ whole genome shotgun (WGS) entry which is preliminary data.</text>
</comment>
<proteinExistence type="predicted"/>
<name>A0ABU1USG0_9GAMM</name>
<dbReference type="EMBL" id="JAVDVX010000001">
    <property type="protein sequence ID" value="MDR7088119.1"/>
    <property type="molecule type" value="Genomic_DNA"/>
</dbReference>
<dbReference type="SUPFAM" id="SSF52266">
    <property type="entry name" value="SGNH hydrolase"/>
    <property type="match status" value="1"/>
</dbReference>
<dbReference type="Pfam" id="PF00553">
    <property type="entry name" value="CBM_2"/>
    <property type="match status" value="1"/>
</dbReference>
<dbReference type="SMART" id="SM00637">
    <property type="entry name" value="CBD_II"/>
    <property type="match status" value="1"/>
</dbReference>
<dbReference type="InterPro" id="IPR036514">
    <property type="entry name" value="SGNH_hydro_sf"/>
</dbReference>
<dbReference type="Proteomes" id="UP001253595">
    <property type="component" value="Unassembled WGS sequence"/>
</dbReference>